<comment type="caution">
    <text evidence="1">The sequence shown here is derived from an EMBL/GenBank/DDBJ whole genome shotgun (WGS) entry which is preliminary data.</text>
</comment>
<protein>
    <recommendedName>
        <fullName evidence="3">Polymerase nucleotidyl transferase domain-containing protein</fullName>
    </recommendedName>
</protein>
<dbReference type="Proteomes" id="UP001519308">
    <property type="component" value="Unassembled WGS sequence"/>
</dbReference>
<evidence type="ECO:0000313" key="1">
    <source>
        <dbReference type="EMBL" id="MBP2024354.1"/>
    </source>
</evidence>
<evidence type="ECO:0000313" key="2">
    <source>
        <dbReference type="Proteomes" id="UP001519308"/>
    </source>
</evidence>
<dbReference type="EMBL" id="JAGGLL010000064">
    <property type="protein sequence ID" value="MBP2024354.1"/>
    <property type="molecule type" value="Genomic_DNA"/>
</dbReference>
<name>A0ABS4K9A5_9CLOT</name>
<reference evidence="1 2" key="1">
    <citation type="submission" date="2021-03" db="EMBL/GenBank/DDBJ databases">
        <title>Genomic Encyclopedia of Type Strains, Phase IV (KMG-IV): sequencing the most valuable type-strain genomes for metagenomic binning, comparative biology and taxonomic classification.</title>
        <authorList>
            <person name="Goeker M."/>
        </authorList>
    </citation>
    <scope>NUCLEOTIDE SEQUENCE [LARGE SCALE GENOMIC DNA]</scope>
    <source>
        <strain evidence="1 2">DSM 28650</strain>
    </source>
</reference>
<evidence type="ECO:0008006" key="3">
    <source>
        <dbReference type="Google" id="ProtNLM"/>
    </source>
</evidence>
<organism evidence="1 2">
    <name type="scientific">Clostridium punense</name>
    <dbReference type="NCBI Taxonomy" id="1054297"/>
    <lineage>
        <taxon>Bacteria</taxon>
        <taxon>Bacillati</taxon>
        <taxon>Bacillota</taxon>
        <taxon>Clostridia</taxon>
        <taxon>Eubacteriales</taxon>
        <taxon>Clostridiaceae</taxon>
        <taxon>Clostridium</taxon>
    </lineage>
</organism>
<dbReference type="RefSeq" id="WP_021283774.1">
    <property type="nucleotide sequence ID" value="NZ_JAGGLL010000064.1"/>
</dbReference>
<keyword evidence="2" id="KW-1185">Reference proteome</keyword>
<accession>A0ABS4K9A5</accession>
<sequence>MHDKSEKRAREILNSFVHDVSIKFEAEIEALILVGSLSNGSYVEGPGRDIDVITVLKDTVNEGIRISILNEIAVTEAKFNNDIPISRTIYRISEMKRPFKRDVNLSLENKHLLEVTTELQRIHESGILIYGRDIIKELPVPTREEVIFFDKLGRAWSEIELSKNPGIREILNEPPINILVQIIITNAFKHYFYSTNKSCSNKHEIAIRMRQDVPNYRFQRALDIATKYKMNPSEELPLGEYDELKKEYEEFIKWRGLLPVDEVPLL</sequence>
<proteinExistence type="predicted"/>
<gene>
    <name evidence="1" type="ORF">J2Z44_004222</name>
</gene>